<sequence>MFPDMKGVVFCLAKYFFSGIFGNSFPVSEQRFVTVMLGSIVGTATGNFCASGRVFPSFVFCTENREPPS</sequence>
<organism evidence="1">
    <name type="scientific">Arundo donax</name>
    <name type="common">Giant reed</name>
    <name type="synonym">Donax arundinaceus</name>
    <dbReference type="NCBI Taxonomy" id="35708"/>
    <lineage>
        <taxon>Eukaryota</taxon>
        <taxon>Viridiplantae</taxon>
        <taxon>Streptophyta</taxon>
        <taxon>Embryophyta</taxon>
        <taxon>Tracheophyta</taxon>
        <taxon>Spermatophyta</taxon>
        <taxon>Magnoliopsida</taxon>
        <taxon>Liliopsida</taxon>
        <taxon>Poales</taxon>
        <taxon>Poaceae</taxon>
        <taxon>PACMAD clade</taxon>
        <taxon>Arundinoideae</taxon>
        <taxon>Arundineae</taxon>
        <taxon>Arundo</taxon>
    </lineage>
</organism>
<reference evidence="1" key="1">
    <citation type="submission" date="2014-09" db="EMBL/GenBank/DDBJ databases">
        <authorList>
            <person name="Magalhaes I.L.F."/>
            <person name="Oliveira U."/>
            <person name="Santos F.R."/>
            <person name="Vidigal T.H.D.A."/>
            <person name="Brescovit A.D."/>
            <person name="Santos A.J."/>
        </authorList>
    </citation>
    <scope>NUCLEOTIDE SEQUENCE</scope>
    <source>
        <tissue evidence="1">Shoot tissue taken approximately 20 cm above the soil surface</tissue>
    </source>
</reference>
<evidence type="ECO:0000313" key="1">
    <source>
        <dbReference type="EMBL" id="JAD77568.1"/>
    </source>
</evidence>
<name>A0A0A9CT19_ARUDO</name>
<protein>
    <submittedName>
        <fullName evidence="1">Uncharacterized protein</fullName>
    </submittedName>
</protein>
<dbReference type="EMBL" id="GBRH01220327">
    <property type="protein sequence ID" value="JAD77568.1"/>
    <property type="molecule type" value="Transcribed_RNA"/>
</dbReference>
<accession>A0A0A9CT19</accession>
<reference evidence="1" key="2">
    <citation type="journal article" date="2015" name="Data Brief">
        <title>Shoot transcriptome of the giant reed, Arundo donax.</title>
        <authorList>
            <person name="Barrero R.A."/>
            <person name="Guerrero F.D."/>
            <person name="Moolhuijzen P."/>
            <person name="Goolsby J.A."/>
            <person name="Tidwell J."/>
            <person name="Bellgard S.E."/>
            <person name="Bellgard M.I."/>
        </authorList>
    </citation>
    <scope>NUCLEOTIDE SEQUENCE</scope>
    <source>
        <tissue evidence="1">Shoot tissue taken approximately 20 cm above the soil surface</tissue>
    </source>
</reference>
<dbReference type="AlphaFoldDB" id="A0A0A9CT19"/>
<proteinExistence type="predicted"/>